<keyword evidence="4" id="KW-0295">Fungicide</keyword>
<feature type="domain" description="Knottins-like" evidence="7">
    <location>
        <begin position="53"/>
        <end position="100"/>
    </location>
</feature>
<dbReference type="InterPro" id="IPR036574">
    <property type="entry name" value="Scorpion_toxin-like_sf"/>
</dbReference>
<evidence type="ECO:0000256" key="4">
    <source>
        <dbReference type="ARBA" id="ARBA00022577"/>
    </source>
</evidence>
<keyword evidence="2" id="KW-0964">Secreted</keyword>
<evidence type="ECO:0000256" key="1">
    <source>
        <dbReference type="ARBA" id="ARBA00004613"/>
    </source>
</evidence>
<dbReference type="SMART" id="SM00505">
    <property type="entry name" value="Knot1"/>
    <property type="match status" value="1"/>
</dbReference>
<evidence type="ECO:0000256" key="3">
    <source>
        <dbReference type="ARBA" id="ARBA00022529"/>
    </source>
</evidence>
<comment type="subcellular location">
    <subcellularLocation>
        <location evidence="1">Secreted</location>
    </subcellularLocation>
</comment>
<dbReference type="GeneID" id="104784993"/>
<evidence type="ECO:0000256" key="2">
    <source>
        <dbReference type="ARBA" id="ARBA00022525"/>
    </source>
</evidence>
<keyword evidence="3" id="KW-0929">Antimicrobial</keyword>
<evidence type="ECO:0000256" key="5">
    <source>
        <dbReference type="ARBA" id="ARBA00022821"/>
    </source>
</evidence>
<reference evidence="9" key="2">
    <citation type="submission" date="2025-08" db="UniProtKB">
        <authorList>
            <consortium name="RefSeq"/>
        </authorList>
    </citation>
    <scope>IDENTIFICATION</scope>
    <source>
        <tissue evidence="9">Leaf</tissue>
    </source>
</reference>
<reference evidence="8" key="1">
    <citation type="journal article" date="2014" name="Nat. Commun.">
        <title>The emerging biofuel crop Camelina sativa retains a highly undifferentiated hexaploid genome structure.</title>
        <authorList>
            <person name="Kagale S."/>
            <person name="Koh C."/>
            <person name="Nixon J."/>
            <person name="Bollina V."/>
            <person name="Clarke W.E."/>
            <person name="Tuteja R."/>
            <person name="Spillane C."/>
            <person name="Robinson S.J."/>
            <person name="Links M.G."/>
            <person name="Clarke C."/>
            <person name="Higgins E.E."/>
            <person name="Huebert T."/>
            <person name="Sharpe A.G."/>
            <person name="Parkin I.A."/>
        </authorList>
    </citation>
    <scope>NUCLEOTIDE SEQUENCE [LARGE SCALE GENOMIC DNA]</scope>
    <source>
        <strain evidence="8">cv. DH55</strain>
    </source>
</reference>
<proteinExistence type="inferred from homology"/>
<dbReference type="SUPFAM" id="SSF57095">
    <property type="entry name" value="Scorpion toxin-like"/>
    <property type="match status" value="1"/>
</dbReference>
<evidence type="ECO:0000256" key="6">
    <source>
        <dbReference type="ARBA" id="ARBA00038027"/>
    </source>
</evidence>
<accession>A0ABM1RNX2</accession>
<gene>
    <name evidence="9" type="primary">LOC104784993</name>
</gene>
<dbReference type="RefSeq" id="XP_019100710.1">
    <property type="nucleotide sequence ID" value="XM_019245165.1"/>
</dbReference>
<evidence type="ECO:0000313" key="9">
    <source>
        <dbReference type="RefSeq" id="XP_019100710.1"/>
    </source>
</evidence>
<dbReference type="Pfam" id="PF00537">
    <property type="entry name" value="Toxin_3"/>
    <property type="match status" value="1"/>
</dbReference>
<evidence type="ECO:0000313" key="8">
    <source>
        <dbReference type="Proteomes" id="UP000694864"/>
    </source>
</evidence>
<dbReference type="InterPro" id="IPR002061">
    <property type="entry name" value="Scorpion_toxinL/defensin"/>
</dbReference>
<dbReference type="Proteomes" id="UP000694864">
    <property type="component" value="Chromosome 5"/>
</dbReference>
<organism evidence="8 9">
    <name type="scientific">Camelina sativa</name>
    <name type="common">False flax</name>
    <name type="synonym">Myagrum sativum</name>
    <dbReference type="NCBI Taxonomy" id="90675"/>
    <lineage>
        <taxon>Eukaryota</taxon>
        <taxon>Viridiplantae</taxon>
        <taxon>Streptophyta</taxon>
        <taxon>Embryophyta</taxon>
        <taxon>Tracheophyta</taxon>
        <taxon>Spermatophyta</taxon>
        <taxon>Magnoliopsida</taxon>
        <taxon>eudicotyledons</taxon>
        <taxon>Gunneridae</taxon>
        <taxon>Pentapetalae</taxon>
        <taxon>rosids</taxon>
        <taxon>malvids</taxon>
        <taxon>Brassicales</taxon>
        <taxon>Brassicaceae</taxon>
        <taxon>Camelineae</taxon>
        <taxon>Camelina</taxon>
    </lineage>
</organism>
<dbReference type="InterPro" id="IPR003614">
    <property type="entry name" value="Knottins"/>
</dbReference>
<evidence type="ECO:0000259" key="7">
    <source>
        <dbReference type="SMART" id="SM00505"/>
    </source>
</evidence>
<keyword evidence="8" id="KW-1185">Reference proteome</keyword>
<name>A0ABM1RNX2_CAMSA</name>
<keyword evidence="5" id="KW-0611">Plant defense</keyword>
<sequence>MTELTTFITMINRLEREREKTSKETKSVSTLAIFVILFLVISEISEIKARDSKCLKEYVDAPASYCMLLIYPSMCYHKCRSDNGAKGGRCVDLKCFCDFCSNKPFDQFLSSV</sequence>
<comment type="similarity">
    <text evidence="6">Belongs to the DEFL family. Protease inhibitor I18 (RTI/MTI-2) subfamily.</text>
</comment>
<protein>
    <submittedName>
        <fullName evidence="9">Defensin-like protein 194</fullName>
    </submittedName>
</protein>
<dbReference type="Gene3D" id="3.30.30.10">
    <property type="entry name" value="Knottin, scorpion toxin-like"/>
    <property type="match status" value="1"/>
</dbReference>